<protein>
    <recommendedName>
        <fullName evidence="3">PIN domain-containing protein</fullName>
    </recommendedName>
</protein>
<name>A0A895YFX9_9ACTN</name>
<accession>A0A895YFX9</accession>
<gene>
    <name evidence="1" type="ORF">JQS43_12665</name>
</gene>
<dbReference type="RefSeq" id="WP_239674614.1">
    <property type="nucleotide sequence ID" value="NZ_CP070499.1"/>
</dbReference>
<dbReference type="EMBL" id="CP070499">
    <property type="protein sequence ID" value="QSB12578.1"/>
    <property type="molecule type" value="Genomic_DNA"/>
</dbReference>
<proteinExistence type="predicted"/>
<keyword evidence="2" id="KW-1185">Reference proteome</keyword>
<evidence type="ECO:0000313" key="1">
    <source>
        <dbReference type="EMBL" id="QSB12578.1"/>
    </source>
</evidence>
<dbReference type="AlphaFoldDB" id="A0A895YFX9"/>
<organism evidence="1 2">
    <name type="scientific">Natronosporangium hydrolyticum</name>
    <dbReference type="NCBI Taxonomy" id="2811111"/>
    <lineage>
        <taxon>Bacteria</taxon>
        <taxon>Bacillati</taxon>
        <taxon>Actinomycetota</taxon>
        <taxon>Actinomycetes</taxon>
        <taxon>Micromonosporales</taxon>
        <taxon>Micromonosporaceae</taxon>
        <taxon>Natronosporangium</taxon>
    </lineage>
</organism>
<reference evidence="1" key="1">
    <citation type="submission" date="2021-02" db="EMBL/GenBank/DDBJ databases">
        <title>Natrosporangium hydrolyticum gen. nov., sp. nov, a haloalkaliphilic actinobacterium from a soda solonchak soil.</title>
        <authorList>
            <person name="Sorokin D.Y."/>
            <person name="Khijniak T.V."/>
            <person name="Zakharycheva A.P."/>
            <person name="Boueva O.V."/>
            <person name="Ariskina E.V."/>
            <person name="Hahnke R.L."/>
            <person name="Bunk B."/>
            <person name="Sproer C."/>
            <person name="Schumann P."/>
            <person name="Evtushenko L.I."/>
            <person name="Kublanov I.V."/>
        </authorList>
    </citation>
    <scope>NUCLEOTIDE SEQUENCE</scope>
    <source>
        <strain evidence="1">DSM 106523</strain>
    </source>
</reference>
<dbReference type="KEGG" id="nhy:JQS43_12665"/>
<sequence length="127" mass="13476">MRYYWIFDTPALVGHANGTSNRVRAGLLVLLDEPDFQLTVPALCLAEAYQQTPAETHHLLDWLATSPGVVLEPVGDDPREMAALGELIAETGRPGAAHAAHLALAGDGPCIVFTDEQLPAGVLARPA</sequence>
<dbReference type="Proteomes" id="UP000662857">
    <property type="component" value="Chromosome"/>
</dbReference>
<evidence type="ECO:0000313" key="2">
    <source>
        <dbReference type="Proteomes" id="UP000662857"/>
    </source>
</evidence>
<evidence type="ECO:0008006" key="3">
    <source>
        <dbReference type="Google" id="ProtNLM"/>
    </source>
</evidence>